<dbReference type="InterPro" id="IPR019481">
    <property type="entry name" value="TFIIIC_triple_barrel"/>
</dbReference>
<dbReference type="GO" id="GO:0006383">
    <property type="term" value="P:transcription by RNA polymerase III"/>
    <property type="evidence" value="ECO:0007669"/>
    <property type="project" value="InterPro"/>
</dbReference>
<dbReference type="PANTHER" id="PTHR21860:SF2">
    <property type="entry name" value="GENERAL TRANSCRIPTION FACTOR 3C POLYPEPTIDE 6"/>
    <property type="match status" value="1"/>
</dbReference>
<accession>A0A2U1L6H0</accession>
<evidence type="ECO:0000259" key="2">
    <source>
        <dbReference type="Pfam" id="PF10419"/>
    </source>
</evidence>
<feature type="compositionally biased region" description="Polar residues" evidence="1">
    <location>
        <begin position="85"/>
        <end position="99"/>
    </location>
</feature>
<dbReference type="OrthoDB" id="1877767at2759"/>
<feature type="region of interest" description="Disordered" evidence="1">
    <location>
        <begin position="74"/>
        <end position="105"/>
    </location>
</feature>
<sequence>MATSADQVEGEEDEYIMLDLDGVCPSQVHIPPNAPYVLTGLDTLNPILIIDDKIKLIGEYEETVGTCIVFSENDAPPGVHEETGPSETHLSAGRSSKNQGPKKLVKPVCQLQKILRFKLLSDGQTDSTIEQSSMKSD</sequence>
<evidence type="ECO:0000313" key="4">
    <source>
        <dbReference type="Proteomes" id="UP000245207"/>
    </source>
</evidence>
<keyword evidence="4" id="KW-1185">Reference proteome</keyword>
<evidence type="ECO:0000256" key="1">
    <source>
        <dbReference type="SAM" id="MobiDB-lite"/>
    </source>
</evidence>
<name>A0A2U1L6H0_ARTAN</name>
<dbReference type="EMBL" id="PKPP01011184">
    <property type="protein sequence ID" value="PWA44606.1"/>
    <property type="molecule type" value="Genomic_DNA"/>
</dbReference>
<dbReference type="Pfam" id="PF10419">
    <property type="entry name" value="TFIIIC_sub6"/>
    <property type="match status" value="1"/>
</dbReference>
<feature type="domain" description="Transcription factor TFIIIC triple barrel" evidence="2">
    <location>
        <begin position="11"/>
        <end position="119"/>
    </location>
</feature>
<dbReference type="InterPro" id="IPR042771">
    <property type="entry name" value="GTF3C6-like"/>
</dbReference>
<reference evidence="3 4" key="1">
    <citation type="journal article" date="2018" name="Mol. Plant">
        <title>The genome of Artemisia annua provides insight into the evolution of Asteraceae family and artemisinin biosynthesis.</title>
        <authorList>
            <person name="Shen Q."/>
            <person name="Zhang L."/>
            <person name="Liao Z."/>
            <person name="Wang S."/>
            <person name="Yan T."/>
            <person name="Shi P."/>
            <person name="Liu M."/>
            <person name="Fu X."/>
            <person name="Pan Q."/>
            <person name="Wang Y."/>
            <person name="Lv Z."/>
            <person name="Lu X."/>
            <person name="Zhang F."/>
            <person name="Jiang W."/>
            <person name="Ma Y."/>
            <person name="Chen M."/>
            <person name="Hao X."/>
            <person name="Li L."/>
            <person name="Tang Y."/>
            <person name="Lv G."/>
            <person name="Zhou Y."/>
            <person name="Sun X."/>
            <person name="Brodelius P.E."/>
            <person name="Rose J.K.C."/>
            <person name="Tang K."/>
        </authorList>
    </citation>
    <scope>NUCLEOTIDE SEQUENCE [LARGE SCALE GENOMIC DNA]</scope>
    <source>
        <strain evidence="4">cv. Huhao1</strain>
        <tissue evidence="3">Leaf</tissue>
    </source>
</reference>
<dbReference type="GO" id="GO:0000127">
    <property type="term" value="C:transcription factor TFIIIC complex"/>
    <property type="evidence" value="ECO:0007669"/>
    <property type="project" value="TreeGrafter"/>
</dbReference>
<dbReference type="Gene3D" id="2.60.40.4370">
    <property type="match status" value="1"/>
</dbReference>
<organism evidence="3 4">
    <name type="scientific">Artemisia annua</name>
    <name type="common">Sweet wormwood</name>
    <dbReference type="NCBI Taxonomy" id="35608"/>
    <lineage>
        <taxon>Eukaryota</taxon>
        <taxon>Viridiplantae</taxon>
        <taxon>Streptophyta</taxon>
        <taxon>Embryophyta</taxon>
        <taxon>Tracheophyta</taxon>
        <taxon>Spermatophyta</taxon>
        <taxon>Magnoliopsida</taxon>
        <taxon>eudicotyledons</taxon>
        <taxon>Gunneridae</taxon>
        <taxon>Pentapetalae</taxon>
        <taxon>asterids</taxon>
        <taxon>campanulids</taxon>
        <taxon>Asterales</taxon>
        <taxon>Asteraceae</taxon>
        <taxon>Asteroideae</taxon>
        <taxon>Anthemideae</taxon>
        <taxon>Artemisiinae</taxon>
        <taxon>Artemisia</taxon>
    </lineage>
</organism>
<comment type="caution">
    <text evidence="3">The sequence shown here is derived from an EMBL/GenBank/DDBJ whole genome shotgun (WGS) entry which is preliminary data.</text>
</comment>
<gene>
    <name evidence="3" type="ORF">CTI12_AA422740</name>
</gene>
<dbReference type="AlphaFoldDB" id="A0A2U1L6H0"/>
<dbReference type="PANTHER" id="PTHR21860">
    <property type="entry name" value="TRANSCRIPTION INITIATION FACTOR IIIC TFIIIC , POLYPEPTIDE 6-RELATED"/>
    <property type="match status" value="1"/>
</dbReference>
<protein>
    <submittedName>
        <fullName evidence="3">Transcription factor TFIIIC, tau55-related protein</fullName>
    </submittedName>
</protein>
<dbReference type="FunFam" id="2.60.40.4370:FF:000002">
    <property type="entry name" value="Transcription factor TFIIIC, tau55-related protein"/>
    <property type="match status" value="1"/>
</dbReference>
<evidence type="ECO:0000313" key="3">
    <source>
        <dbReference type="EMBL" id="PWA44606.1"/>
    </source>
</evidence>
<dbReference type="Proteomes" id="UP000245207">
    <property type="component" value="Unassembled WGS sequence"/>
</dbReference>
<proteinExistence type="predicted"/>
<dbReference type="STRING" id="35608.A0A2U1L6H0"/>